<feature type="transmembrane region" description="Helical" evidence="1">
    <location>
        <begin position="114"/>
        <end position="137"/>
    </location>
</feature>
<dbReference type="PANTHER" id="PTHR40465:SF1">
    <property type="entry name" value="DUF6534 DOMAIN-CONTAINING PROTEIN"/>
    <property type="match status" value="1"/>
</dbReference>
<dbReference type="EMBL" id="WHUW01000006">
    <property type="protein sequence ID" value="KAF8445015.1"/>
    <property type="molecule type" value="Genomic_DNA"/>
</dbReference>
<keyword evidence="1" id="KW-0472">Membrane</keyword>
<feature type="transmembrane region" description="Helical" evidence="1">
    <location>
        <begin position="6"/>
        <end position="26"/>
    </location>
</feature>
<feature type="transmembrane region" description="Helical" evidence="1">
    <location>
        <begin position="237"/>
        <end position="258"/>
    </location>
</feature>
<feature type="transmembrane region" description="Helical" evidence="1">
    <location>
        <begin position="183"/>
        <end position="200"/>
    </location>
</feature>
<evidence type="ECO:0000256" key="1">
    <source>
        <dbReference type="SAM" id="Phobius"/>
    </source>
</evidence>
<reference evidence="3" key="1">
    <citation type="submission" date="2019-10" db="EMBL/GenBank/DDBJ databases">
        <authorList>
            <consortium name="DOE Joint Genome Institute"/>
            <person name="Kuo A."/>
            <person name="Miyauchi S."/>
            <person name="Kiss E."/>
            <person name="Drula E."/>
            <person name="Kohler A."/>
            <person name="Sanchez-Garcia M."/>
            <person name="Andreopoulos B."/>
            <person name="Barry K.W."/>
            <person name="Bonito G."/>
            <person name="Buee M."/>
            <person name="Carver A."/>
            <person name="Chen C."/>
            <person name="Cichocki N."/>
            <person name="Clum A."/>
            <person name="Culley D."/>
            <person name="Crous P.W."/>
            <person name="Fauchery L."/>
            <person name="Girlanda M."/>
            <person name="Hayes R."/>
            <person name="Keri Z."/>
            <person name="LaButti K."/>
            <person name="Lipzen A."/>
            <person name="Lombard V."/>
            <person name="Magnuson J."/>
            <person name="Maillard F."/>
            <person name="Morin E."/>
            <person name="Murat C."/>
            <person name="Nolan M."/>
            <person name="Ohm R."/>
            <person name="Pangilinan J."/>
            <person name="Pereira M."/>
            <person name="Perotto S."/>
            <person name="Peter M."/>
            <person name="Riley R."/>
            <person name="Sitrit Y."/>
            <person name="Stielow B."/>
            <person name="Szollosi G."/>
            <person name="Zifcakova L."/>
            <person name="Stursova M."/>
            <person name="Spatafora J.W."/>
            <person name="Tedersoo L."/>
            <person name="Vaario L.-M."/>
            <person name="Yamada A."/>
            <person name="Yan M."/>
            <person name="Wang P."/>
            <person name="Xu J."/>
            <person name="Bruns T."/>
            <person name="Baldrian P."/>
            <person name="Vilgalys R."/>
            <person name="Henrissat B."/>
            <person name="Grigoriev I.V."/>
            <person name="Hibbett D."/>
            <person name="Nagy L.G."/>
            <person name="Martin F.M."/>
        </authorList>
    </citation>
    <scope>NUCLEOTIDE SEQUENCE</scope>
    <source>
        <strain evidence="3">BED1</strain>
    </source>
</reference>
<feature type="domain" description="DUF6534" evidence="2">
    <location>
        <begin position="158"/>
        <end position="262"/>
    </location>
</feature>
<feature type="transmembrane region" description="Helical" evidence="1">
    <location>
        <begin position="84"/>
        <end position="102"/>
    </location>
</feature>
<keyword evidence="1" id="KW-0812">Transmembrane</keyword>
<protein>
    <recommendedName>
        <fullName evidence="2">DUF6534 domain-containing protein</fullName>
    </recommendedName>
</protein>
<dbReference type="InterPro" id="IPR045339">
    <property type="entry name" value="DUF6534"/>
</dbReference>
<name>A0AAD4C183_BOLED</name>
<keyword evidence="1" id="KW-1133">Transmembrane helix</keyword>
<dbReference type="AlphaFoldDB" id="A0AAD4C183"/>
<sequence>MTNDLVTLAWAPGLIGMSISSCMYGVSLAQSAHYVRYFSNDLVSIKLLVLVVSIADILHVIGATESHWSKLVLCHRRDAATGSYLAVAMHYVITFAVQCFYCQRVWIITRNKGVTTTILLIVFMQLALGTCATIEILKHGTIKFVETTPLIPLAAAVSTICDIVITITVFKHLWRSELRGRSNVLRDLVVIFINMGALTWQPDLDGRWCGSTYRLFVYNVELGVDWSRQFLVQHDHYWIGAPAVIIPRCYVNSLLAVLNARRTIRERETRRLRYTLDIPTLPTIV</sequence>
<evidence type="ECO:0000259" key="2">
    <source>
        <dbReference type="Pfam" id="PF20152"/>
    </source>
</evidence>
<organism evidence="3 4">
    <name type="scientific">Boletus edulis BED1</name>
    <dbReference type="NCBI Taxonomy" id="1328754"/>
    <lineage>
        <taxon>Eukaryota</taxon>
        <taxon>Fungi</taxon>
        <taxon>Dikarya</taxon>
        <taxon>Basidiomycota</taxon>
        <taxon>Agaricomycotina</taxon>
        <taxon>Agaricomycetes</taxon>
        <taxon>Agaricomycetidae</taxon>
        <taxon>Boletales</taxon>
        <taxon>Boletineae</taxon>
        <taxon>Boletaceae</taxon>
        <taxon>Boletoideae</taxon>
        <taxon>Boletus</taxon>
    </lineage>
</organism>
<proteinExistence type="predicted"/>
<gene>
    <name evidence="3" type="ORF">L210DRAFT_3643182</name>
</gene>
<keyword evidence="4" id="KW-1185">Reference proteome</keyword>
<dbReference type="Pfam" id="PF20152">
    <property type="entry name" value="DUF6534"/>
    <property type="match status" value="1"/>
</dbReference>
<comment type="caution">
    <text evidence="3">The sequence shown here is derived from an EMBL/GenBank/DDBJ whole genome shotgun (WGS) entry which is preliminary data.</text>
</comment>
<dbReference type="Proteomes" id="UP001194468">
    <property type="component" value="Unassembled WGS sequence"/>
</dbReference>
<evidence type="ECO:0000313" key="3">
    <source>
        <dbReference type="EMBL" id="KAF8445015.1"/>
    </source>
</evidence>
<feature type="transmembrane region" description="Helical" evidence="1">
    <location>
        <begin position="149"/>
        <end position="171"/>
    </location>
</feature>
<reference evidence="3" key="2">
    <citation type="journal article" date="2020" name="Nat. Commun.">
        <title>Large-scale genome sequencing of mycorrhizal fungi provides insights into the early evolution of symbiotic traits.</title>
        <authorList>
            <person name="Miyauchi S."/>
            <person name="Kiss E."/>
            <person name="Kuo A."/>
            <person name="Drula E."/>
            <person name="Kohler A."/>
            <person name="Sanchez-Garcia M."/>
            <person name="Morin E."/>
            <person name="Andreopoulos B."/>
            <person name="Barry K.W."/>
            <person name="Bonito G."/>
            <person name="Buee M."/>
            <person name="Carver A."/>
            <person name="Chen C."/>
            <person name="Cichocki N."/>
            <person name="Clum A."/>
            <person name="Culley D."/>
            <person name="Crous P.W."/>
            <person name="Fauchery L."/>
            <person name="Girlanda M."/>
            <person name="Hayes R.D."/>
            <person name="Keri Z."/>
            <person name="LaButti K."/>
            <person name="Lipzen A."/>
            <person name="Lombard V."/>
            <person name="Magnuson J."/>
            <person name="Maillard F."/>
            <person name="Murat C."/>
            <person name="Nolan M."/>
            <person name="Ohm R.A."/>
            <person name="Pangilinan J."/>
            <person name="Pereira M.F."/>
            <person name="Perotto S."/>
            <person name="Peter M."/>
            <person name="Pfister S."/>
            <person name="Riley R."/>
            <person name="Sitrit Y."/>
            <person name="Stielow J.B."/>
            <person name="Szollosi G."/>
            <person name="Zifcakova L."/>
            <person name="Stursova M."/>
            <person name="Spatafora J.W."/>
            <person name="Tedersoo L."/>
            <person name="Vaario L.M."/>
            <person name="Yamada A."/>
            <person name="Yan M."/>
            <person name="Wang P."/>
            <person name="Xu J."/>
            <person name="Bruns T."/>
            <person name="Baldrian P."/>
            <person name="Vilgalys R."/>
            <person name="Dunand C."/>
            <person name="Henrissat B."/>
            <person name="Grigoriev I.V."/>
            <person name="Hibbett D."/>
            <person name="Nagy L.G."/>
            <person name="Martin F.M."/>
        </authorList>
    </citation>
    <scope>NUCLEOTIDE SEQUENCE</scope>
    <source>
        <strain evidence="3">BED1</strain>
    </source>
</reference>
<feature type="transmembrane region" description="Helical" evidence="1">
    <location>
        <begin position="47"/>
        <end position="64"/>
    </location>
</feature>
<dbReference type="PANTHER" id="PTHR40465">
    <property type="entry name" value="CHROMOSOME 1, WHOLE GENOME SHOTGUN SEQUENCE"/>
    <property type="match status" value="1"/>
</dbReference>
<accession>A0AAD4C183</accession>
<evidence type="ECO:0000313" key="4">
    <source>
        <dbReference type="Proteomes" id="UP001194468"/>
    </source>
</evidence>